<comment type="caution">
    <text evidence="1">The sequence shown here is derived from an EMBL/GenBank/DDBJ whole genome shotgun (WGS) entry which is preliminary data.</text>
</comment>
<evidence type="ECO:0000313" key="1">
    <source>
        <dbReference type="EMBL" id="OWT55256.1"/>
    </source>
</evidence>
<evidence type="ECO:0000313" key="2">
    <source>
        <dbReference type="Proteomes" id="UP000214603"/>
    </source>
</evidence>
<protein>
    <submittedName>
        <fullName evidence="1">Uncharacterized protein</fullName>
    </submittedName>
</protein>
<organism evidence="1 2">
    <name type="scientific">Candidimonas nitroreducens</name>
    <dbReference type="NCBI Taxonomy" id="683354"/>
    <lineage>
        <taxon>Bacteria</taxon>
        <taxon>Pseudomonadati</taxon>
        <taxon>Pseudomonadota</taxon>
        <taxon>Betaproteobacteria</taxon>
        <taxon>Burkholderiales</taxon>
        <taxon>Alcaligenaceae</taxon>
        <taxon>Candidimonas</taxon>
    </lineage>
</organism>
<keyword evidence="2" id="KW-1185">Reference proteome</keyword>
<sequence length="384" mass="42085">METNYEPLQSLPFDIDELAKQAELNATTLTKISDREMNGKHLRVYTTYVGGTVVGECFTLESLAHVMGIPMSTMNGRYKRGNLVAWKVNLPNAAGRPARGFPLPLLGDVMRVINTPRLRVHVDSDGTRIGESREREHVPLVPVTVAGQRHYTLDSIAYAFGLSRTTVRHKLRAAGLLQCMRELPSSPRGGRPRHGMPENRMGEVKAVLETGASFTSELDRVLQQATGQYPSAQAQMQAAMAIVPHVVEVSYEVELPNTDRPDWIAPPWELPADVLPAGAPRPVTQLPNDPWIGALAAELEAVAATAKVPESMAVAGATVQPEESETPEHRAERAVKLHYEALTRERPTEQDYADTLTQLGFAGVDDAQAADVIARARTHWGETK</sequence>
<dbReference type="Proteomes" id="UP000214603">
    <property type="component" value="Unassembled WGS sequence"/>
</dbReference>
<name>A0A225M2A9_9BURK</name>
<gene>
    <name evidence="1" type="ORF">CEY11_21335</name>
</gene>
<dbReference type="AlphaFoldDB" id="A0A225M2A9"/>
<dbReference type="EMBL" id="NJIH01000013">
    <property type="protein sequence ID" value="OWT55256.1"/>
    <property type="molecule type" value="Genomic_DNA"/>
</dbReference>
<proteinExistence type="predicted"/>
<reference evidence="2" key="1">
    <citation type="submission" date="2017-06" db="EMBL/GenBank/DDBJ databases">
        <title>Herbaspirillum phytohormonus sp. nov., isolated from the root nodule of Robinia pseudoacacia in lead-zinc mine.</title>
        <authorList>
            <person name="Fan M."/>
            <person name="Lin Y."/>
        </authorList>
    </citation>
    <scope>NUCLEOTIDE SEQUENCE [LARGE SCALE GENOMIC DNA]</scope>
    <source>
        <strain evidence="2">SC-089</strain>
    </source>
</reference>
<accession>A0A225M2A9</accession>